<dbReference type="InterPro" id="IPR043519">
    <property type="entry name" value="NT_sf"/>
</dbReference>
<dbReference type="Gene3D" id="3.30.460.10">
    <property type="entry name" value="Beta Polymerase, domain 2"/>
    <property type="match status" value="1"/>
</dbReference>
<dbReference type="Proteomes" id="UP000057910">
    <property type="component" value="Unassembled WGS sequence"/>
</dbReference>
<dbReference type="EMBL" id="LPAD01000034">
    <property type="protein sequence ID" value="KVN88827.1"/>
    <property type="molecule type" value="Genomic_DNA"/>
</dbReference>
<reference evidence="2 3" key="1">
    <citation type="submission" date="2015-11" db="EMBL/GenBank/DDBJ databases">
        <title>Expanding the genomic diversity of Burkholderia species for the development of highly accurate diagnostics.</title>
        <authorList>
            <person name="Sahl J."/>
            <person name="Keim P."/>
            <person name="Wagner D."/>
        </authorList>
    </citation>
    <scope>NUCLEOTIDE SEQUENCE [LARGE SCALE GENOMIC DNA]</scope>
    <source>
        <strain evidence="2 3">MSMB1585WGS</strain>
    </source>
</reference>
<dbReference type="AlphaFoldDB" id="A0ABD4E5W1"/>
<dbReference type="CDD" id="cd05400">
    <property type="entry name" value="NT_2-5OAS_ClassI-CCAase"/>
    <property type="match status" value="1"/>
</dbReference>
<proteinExistence type="predicted"/>
<evidence type="ECO:0000313" key="3">
    <source>
        <dbReference type="Proteomes" id="UP000057910"/>
    </source>
</evidence>
<dbReference type="Pfam" id="PF18144">
    <property type="entry name" value="SMODS"/>
    <property type="match status" value="1"/>
</dbReference>
<evidence type="ECO:0008006" key="4">
    <source>
        <dbReference type="Google" id="ProtNLM"/>
    </source>
</evidence>
<dbReference type="SUPFAM" id="SSF81301">
    <property type="entry name" value="Nucleotidyltransferase"/>
    <property type="match status" value="1"/>
</dbReference>
<accession>A0ABD4E5W1</accession>
<dbReference type="GO" id="GO:0051607">
    <property type="term" value="P:defense response to virus"/>
    <property type="evidence" value="ECO:0007669"/>
    <property type="project" value="UniProtKB-KW"/>
</dbReference>
<organism evidence="2 3">
    <name type="scientific">Burkholderia ubonensis</name>
    <dbReference type="NCBI Taxonomy" id="101571"/>
    <lineage>
        <taxon>Bacteria</taxon>
        <taxon>Pseudomonadati</taxon>
        <taxon>Pseudomonadota</taxon>
        <taxon>Betaproteobacteria</taxon>
        <taxon>Burkholderiales</taxon>
        <taxon>Burkholderiaceae</taxon>
        <taxon>Burkholderia</taxon>
        <taxon>Burkholderia cepacia complex</taxon>
    </lineage>
</organism>
<gene>
    <name evidence="2" type="ORF">WJ68_04625</name>
</gene>
<name>A0ABD4E5W1_9BURK</name>
<dbReference type="InterPro" id="IPR006116">
    <property type="entry name" value="NT_2-5OAS_ClassI-CCAase"/>
</dbReference>
<keyword evidence="1" id="KW-0051">Antiviral defense</keyword>
<sequence length="250" mass="28920">MATDHSFFVGSWGKDTAIRPPRDVDVYFLLPVDVYYRFQAYAWNRQSALLQEVKANLAQTYWNTEISGDGQVVLVNFGSYKVEVVPAFQLTTPGRYWICDTHNGGSYKETAPWAEVSALEDTDNANARNLRPLVRMLKAWQANCSVPIKSFHLELLAAEFIAQSPWRLYDWFYFDWIVRDFFAFLYNRANGFVFVPGTFEAMMLGNDWQSKTESAYRRAAKACEFEYQNRVADAGDEWQKIFGLDVPRVM</sequence>
<protein>
    <recommendedName>
        <fullName evidence="4">Nucleotidyltransferase</fullName>
    </recommendedName>
</protein>
<comment type="caution">
    <text evidence="2">The sequence shown here is derived from an EMBL/GenBank/DDBJ whole genome shotgun (WGS) entry which is preliminary data.</text>
</comment>
<evidence type="ECO:0000313" key="2">
    <source>
        <dbReference type="EMBL" id="KVN88827.1"/>
    </source>
</evidence>
<evidence type="ECO:0000256" key="1">
    <source>
        <dbReference type="ARBA" id="ARBA00023118"/>
    </source>
</evidence>